<comment type="caution">
    <text evidence="1">The sequence shown here is derived from an EMBL/GenBank/DDBJ whole genome shotgun (WGS) entry which is preliminary data.</text>
</comment>
<protein>
    <submittedName>
        <fullName evidence="1">Uncharacterized protein</fullName>
    </submittedName>
</protein>
<dbReference type="Proteomes" id="UP000316443">
    <property type="component" value="Unassembled WGS sequence"/>
</dbReference>
<accession>A0A551YP20</accession>
<evidence type="ECO:0000313" key="1">
    <source>
        <dbReference type="EMBL" id="TRT62714.1"/>
    </source>
</evidence>
<reference evidence="1 2" key="1">
    <citation type="submission" date="2019-01" db="EMBL/GenBank/DDBJ databases">
        <title>Coherence of Microcystis species and biogeography revealed through population genomics.</title>
        <authorList>
            <person name="Perez-Carrascal O.M."/>
            <person name="Terrat Y."/>
            <person name="Giani A."/>
            <person name="Fortin N."/>
            <person name="Tromas N."/>
            <person name="Shapiro B.J."/>
        </authorList>
    </citation>
    <scope>NUCLEOTIDE SEQUENCE [LARGE SCALE GENOMIC DNA]</scope>
    <source>
        <strain evidence="1">Ma_QC_C_20070703_M131</strain>
    </source>
</reference>
<organism evidence="1 2">
    <name type="scientific">Microcystis aeruginosa Ma_QC_C_20070703_M131</name>
    <dbReference type="NCBI Taxonomy" id="2486263"/>
    <lineage>
        <taxon>Bacteria</taxon>
        <taxon>Bacillati</taxon>
        <taxon>Cyanobacteriota</taxon>
        <taxon>Cyanophyceae</taxon>
        <taxon>Oscillatoriophycideae</taxon>
        <taxon>Chroococcales</taxon>
        <taxon>Microcystaceae</taxon>
        <taxon>Microcystis</taxon>
    </lineage>
</organism>
<sequence length="71" mass="7983">MLVGLGVSLESVISDQLSDVSFQFTDYCLLVTENTPHLPLKKPTVIEILAEKSLQPGFSRNIRKGDCRDYR</sequence>
<dbReference type="EMBL" id="SFCA01000001">
    <property type="protein sequence ID" value="TRT62714.1"/>
    <property type="molecule type" value="Genomic_DNA"/>
</dbReference>
<gene>
    <name evidence="1" type="ORF">EWV85_00010</name>
</gene>
<proteinExistence type="predicted"/>
<evidence type="ECO:0000313" key="2">
    <source>
        <dbReference type="Proteomes" id="UP000316443"/>
    </source>
</evidence>
<name>A0A551YP20_MICAE</name>
<dbReference type="AlphaFoldDB" id="A0A551YP20"/>